<evidence type="ECO:0000313" key="1">
    <source>
        <dbReference type="EMBL" id="GMR29828.1"/>
    </source>
</evidence>
<protein>
    <submittedName>
        <fullName evidence="1">Uncharacterized protein</fullName>
    </submittedName>
</protein>
<reference evidence="2" key="1">
    <citation type="submission" date="2022-10" db="EMBL/GenBank/DDBJ databases">
        <title>Genome assembly of Pristionchus species.</title>
        <authorList>
            <person name="Yoshida K."/>
            <person name="Sommer R.J."/>
        </authorList>
    </citation>
    <scope>NUCLEOTIDE SEQUENCE [LARGE SCALE GENOMIC DNA]</scope>
    <source>
        <strain evidence="2">RS5460</strain>
    </source>
</reference>
<sequence>FLLNSSFPILPSSLELEVLGGAKFRLGQLESPSEEGNARADVELVLTESRLDSSEKVSAHTPLPELAALGDVHCAFVDVVCHNKLHAAECRRGTFLLADKCDFLRSEEIVD</sequence>
<feature type="non-terminal residue" evidence="1">
    <location>
        <position position="1"/>
    </location>
</feature>
<proteinExistence type="predicted"/>
<gene>
    <name evidence="1" type="ORF">PMAYCL1PPCAC_00023</name>
</gene>
<dbReference type="AlphaFoldDB" id="A0AAN4YWK7"/>
<dbReference type="EMBL" id="BTRK01000001">
    <property type="protein sequence ID" value="GMR29828.1"/>
    <property type="molecule type" value="Genomic_DNA"/>
</dbReference>
<comment type="caution">
    <text evidence="1">The sequence shown here is derived from an EMBL/GenBank/DDBJ whole genome shotgun (WGS) entry which is preliminary data.</text>
</comment>
<feature type="non-terminal residue" evidence="1">
    <location>
        <position position="111"/>
    </location>
</feature>
<organism evidence="1 2">
    <name type="scientific">Pristionchus mayeri</name>
    <dbReference type="NCBI Taxonomy" id="1317129"/>
    <lineage>
        <taxon>Eukaryota</taxon>
        <taxon>Metazoa</taxon>
        <taxon>Ecdysozoa</taxon>
        <taxon>Nematoda</taxon>
        <taxon>Chromadorea</taxon>
        <taxon>Rhabditida</taxon>
        <taxon>Rhabditina</taxon>
        <taxon>Diplogasteromorpha</taxon>
        <taxon>Diplogasteroidea</taxon>
        <taxon>Neodiplogasteridae</taxon>
        <taxon>Pristionchus</taxon>
    </lineage>
</organism>
<dbReference type="Proteomes" id="UP001328107">
    <property type="component" value="Unassembled WGS sequence"/>
</dbReference>
<keyword evidence="2" id="KW-1185">Reference proteome</keyword>
<name>A0AAN4YWK7_9BILA</name>
<evidence type="ECO:0000313" key="2">
    <source>
        <dbReference type="Proteomes" id="UP001328107"/>
    </source>
</evidence>
<accession>A0AAN4YWK7</accession>